<dbReference type="Pfam" id="PF14120">
    <property type="entry name" value="YhzD"/>
    <property type="match status" value="1"/>
</dbReference>
<keyword evidence="2" id="KW-1185">Reference proteome</keyword>
<sequence length="61" mass="7021">MKTYKLTAFERTGKLLLEETFTAPDDKEAQSIGRKLLEENELLHQTHRLGSPEGKLLLFHP</sequence>
<accession>A0A1Q2KWL7</accession>
<dbReference type="InterPro" id="IPR025544">
    <property type="entry name" value="YhzD"/>
</dbReference>
<dbReference type="OrthoDB" id="2355652at2"/>
<dbReference type="Proteomes" id="UP000188184">
    <property type="component" value="Chromosome"/>
</dbReference>
<name>A0A1Q2KWL7_9BACL</name>
<dbReference type="AlphaFoldDB" id="A0A1Q2KWL7"/>
<protein>
    <recommendedName>
        <fullName evidence="3">YhzD-like protein</fullName>
    </recommendedName>
</protein>
<dbReference type="RefSeq" id="WP_077588427.1">
    <property type="nucleotide sequence ID" value="NZ_CP019640.1"/>
</dbReference>
<dbReference type="KEGG" id="pmar:B0X71_05160"/>
<gene>
    <name evidence="1" type="ORF">B0X71_05160</name>
</gene>
<proteinExistence type="predicted"/>
<reference evidence="1 2" key="1">
    <citation type="submission" date="2017-02" db="EMBL/GenBank/DDBJ databases">
        <title>The complete genomic sequence of a novel cold adapted crude oil-degrading bacterium Planococcus qaidamina Y42.</title>
        <authorList>
            <person name="Yang R."/>
        </authorList>
    </citation>
    <scope>NUCLEOTIDE SEQUENCE [LARGE SCALE GENOMIC DNA]</scope>
    <source>
        <strain evidence="1 2">Y42</strain>
    </source>
</reference>
<dbReference type="EMBL" id="CP019640">
    <property type="protein sequence ID" value="AQQ52543.1"/>
    <property type="molecule type" value="Genomic_DNA"/>
</dbReference>
<evidence type="ECO:0000313" key="2">
    <source>
        <dbReference type="Proteomes" id="UP000188184"/>
    </source>
</evidence>
<evidence type="ECO:0008006" key="3">
    <source>
        <dbReference type="Google" id="ProtNLM"/>
    </source>
</evidence>
<evidence type="ECO:0000313" key="1">
    <source>
        <dbReference type="EMBL" id="AQQ52543.1"/>
    </source>
</evidence>
<organism evidence="1 2">
    <name type="scientific">Planococcus lenghuensis</name>
    <dbReference type="NCBI Taxonomy" id="2213202"/>
    <lineage>
        <taxon>Bacteria</taxon>
        <taxon>Bacillati</taxon>
        <taxon>Bacillota</taxon>
        <taxon>Bacilli</taxon>
        <taxon>Bacillales</taxon>
        <taxon>Caryophanaceae</taxon>
        <taxon>Planococcus</taxon>
    </lineage>
</organism>